<protein>
    <submittedName>
        <fullName evidence="1">Uncharacterized protein</fullName>
    </submittedName>
</protein>
<comment type="caution">
    <text evidence="1">The sequence shown here is derived from an EMBL/GenBank/DDBJ whole genome shotgun (WGS) entry which is preliminary data.</text>
</comment>
<evidence type="ECO:0000313" key="2">
    <source>
        <dbReference type="Proteomes" id="UP001320706"/>
    </source>
</evidence>
<dbReference type="EMBL" id="JAMKPW020000041">
    <property type="protein sequence ID" value="KAK8196707.1"/>
    <property type="molecule type" value="Genomic_DNA"/>
</dbReference>
<reference evidence="1" key="1">
    <citation type="submission" date="2024-02" db="EMBL/GenBank/DDBJ databases">
        <title>Metagenome Assembled Genome of Zalaria obscura JY119.</title>
        <authorList>
            <person name="Vighnesh L."/>
            <person name="Jagadeeshwari U."/>
            <person name="Venkata Ramana C."/>
            <person name="Sasikala C."/>
        </authorList>
    </citation>
    <scope>NUCLEOTIDE SEQUENCE</scope>
    <source>
        <strain evidence="1">JY119</strain>
    </source>
</reference>
<accession>A0ACC3S887</accession>
<keyword evidence="2" id="KW-1185">Reference proteome</keyword>
<gene>
    <name evidence="1" type="ORF">M8818_006874</name>
</gene>
<name>A0ACC3S887_9PEZI</name>
<proteinExistence type="predicted"/>
<sequence>MVPARPGCTIVKALGQGSRRLVSRSRPERLERYRREASLHASLAQPSSVGFHPTESPAAPVRVYCAWCDIDISTPGPQHGTPQIQLVPAMNRHMDYSYAYSQPPSQKQYPAAHNTSSAFSASANPNEDWTKISDLAERRRIQNRIAQRNYRKKLKKRLEELERRAASSSASPEQKHEELDRSGLPPRDQASRHGSTKDSLDIPRKQHAQSPEFLSSQYHTPPEDGMFSQQFTRQLSTSPPPFNYQSYPSADLVSMSTYAPSNACYALSTPPADFPTYGSYLSPAMQHYGSYLPTMPIKQEYYGDDEISPFSMSYASMAGMDIANHTNPYQDHMAQTPPLSEFEHSTAASPKDDFMWPRTPASMPMTPPLQVYERS</sequence>
<organism evidence="1 2">
    <name type="scientific">Zalaria obscura</name>
    <dbReference type="NCBI Taxonomy" id="2024903"/>
    <lineage>
        <taxon>Eukaryota</taxon>
        <taxon>Fungi</taxon>
        <taxon>Dikarya</taxon>
        <taxon>Ascomycota</taxon>
        <taxon>Pezizomycotina</taxon>
        <taxon>Dothideomycetes</taxon>
        <taxon>Dothideomycetidae</taxon>
        <taxon>Dothideales</taxon>
        <taxon>Zalariaceae</taxon>
        <taxon>Zalaria</taxon>
    </lineage>
</organism>
<dbReference type="Proteomes" id="UP001320706">
    <property type="component" value="Unassembled WGS sequence"/>
</dbReference>
<evidence type="ECO:0000313" key="1">
    <source>
        <dbReference type="EMBL" id="KAK8196707.1"/>
    </source>
</evidence>